<gene>
    <name evidence="6" type="ORF">S2091_3888</name>
</gene>
<dbReference type="EMBL" id="PUGF01000024">
    <property type="protein sequence ID" value="PRC91343.1"/>
    <property type="molecule type" value="Genomic_DNA"/>
</dbReference>
<dbReference type="PROSITE" id="PS00194">
    <property type="entry name" value="THIOREDOXIN_1"/>
    <property type="match status" value="1"/>
</dbReference>
<accession>A0A2S9GUG4</accession>
<dbReference type="InterPro" id="IPR017937">
    <property type="entry name" value="Thioredoxin_CS"/>
</dbReference>
<dbReference type="CDD" id="cd02966">
    <property type="entry name" value="TlpA_like_family"/>
    <property type="match status" value="1"/>
</dbReference>
<dbReference type="GO" id="GO:0017004">
    <property type="term" value="P:cytochrome complex assembly"/>
    <property type="evidence" value="ECO:0007669"/>
    <property type="project" value="UniProtKB-KW"/>
</dbReference>
<dbReference type="GO" id="GO:0030313">
    <property type="term" value="C:cell envelope"/>
    <property type="evidence" value="ECO:0007669"/>
    <property type="project" value="UniProtKB-SubCell"/>
</dbReference>
<dbReference type="PROSITE" id="PS51352">
    <property type="entry name" value="THIOREDOXIN_2"/>
    <property type="match status" value="1"/>
</dbReference>
<dbReference type="InterPro" id="IPR013766">
    <property type="entry name" value="Thioredoxin_domain"/>
</dbReference>
<dbReference type="AlphaFoldDB" id="A0A2S9GUG4"/>
<dbReference type="RefSeq" id="WP_105533635.1">
    <property type="nucleotide sequence ID" value="NZ_PUGF01000024.1"/>
</dbReference>
<evidence type="ECO:0000256" key="2">
    <source>
        <dbReference type="ARBA" id="ARBA00022748"/>
    </source>
</evidence>
<proteinExistence type="predicted"/>
<keyword evidence="4" id="KW-0676">Redox-active center</keyword>
<dbReference type="InterPro" id="IPR050553">
    <property type="entry name" value="Thioredoxin_ResA/DsbE_sf"/>
</dbReference>
<dbReference type="Proteomes" id="UP000237839">
    <property type="component" value="Unassembled WGS sequence"/>
</dbReference>
<dbReference type="SUPFAM" id="SSF52833">
    <property type="entry name" value="Thioredoxin-like"/>
    <property type="match status" value="1"/>
</dbReference>
<sequence length="174" mass="18776">MKSRFLITSLVAIVFGGFGLYFSSLHAEKPQVSDALYASSLPTVPAAPNGAAKSLAEYRNKVVVVNFWATWCGPCVQEMPELSAMQTELAAKKISFIGIGIDSPDSMAEFAKKYKITYPLFVAGMSGTQLATDLGNRSGGLPFTVILDKSGAVVKTYRGRLDMTQLRQDILAVK</sequence>
<dbReference type="PANTHER" id="PTHR42852">
    <property type="entry name" value="THIOL:DISULFIDE INTERCHANGE PROTEIN DSBE"/>
    <property type="match status" value="1"/>
</dbReference>
<dbReference type="GO" id="GO:0015036">
    <property type="term" value="F:disulfide oxidoreductase activity"/>
    <property type="evidence" value="ECO:0007669"/>
    <property type="project" value="UniProtKB-ARBA"/>
</dbReference>
<evidence type="ECO:0000256" key="1">
    <source>
        <dbReference type="ARBA" id="ARBA00004196"/>
    </source>
</evidence>
<dbReference type="Gene3D" id="3.40.30.10">
    <property type="entry name" value="Glutaredoxin"/>
    <property type="match status" value="1"/>
</dbReference>
<dbReference type="PANTHER" id="PTHR42852:SF6">
    <property type="entry name" value="THIOL:DISULFIDE INTERCHANGE PROTEIN DSBE"/>
    <property type="match status" value="1"/>
</dbReference>
<protein>
    <submittedName>
        <fullName evidence="6">AhpC/TSA family</fullName>
    </submittedName>
</protein>
<keyword evidence="7" id="KW-1185">Reference proteome</keyword>
<name>A0A2S9GUG4_9BURK</name>
<evidence type="ECO:0000313" key="6">
    <source>
        <dbReference type="EMBL" id="PRC91343.1"/>
    </source>
</evidence>
<keyword evidence="2" id="KW-0201">Cytochrome c-type biogenesis</keyword>
<feature type="domain" description="Thioredoxin" evidence="5">
    <location>
        <begin position="30"/>
        <end position="174"/>
    </location>
</feature>
<comment type="caution">
    <text evidence="6">The sequence shown here is derived from an EMBL/GenBank/DDBJ whole genome shotgun (WGS) entry which is preliminary data.</text>
</comment>
<keyword evidence="3" id="KW-1015">Disulfide bond</keyword>
<dbReference type="InterPro" id="IPR036249">
    <property type="entry name" value="Thioredoxin-like_sf"/>
</dbReference>
<comment type="subcellular location">
    <subcellularLocation>
        <location evidence="1">Cell envelope</location>
    </subcellularLocation>
</comment>
<dbReference type="InterPro" id="IPR013740">
    <property type="entry name" value="Redoxin"/>
</dbReference>
<evidence type="ECO:0000259" key="5">
    <source>
        <dbReference type="PROSITE" id="PS51352"/>
    </source>
</evidence>
<evidence type="ECO:0000313" key="7">
    <source>
        <dbReference type="Proteomes" id="UP000237839"/>
    </source>
</evidence>
<evidence type="ECO:0000256" key="4">
    <source>
        <dbReference type="ARBA" id="ARBA00023284"/>
    </source>
</evidence>
<dbReference type="OrthoDB" id="9811352at2"/>
<dbReference type="Pfam" id="PF08534">
    <property type="entry name" value="Redoxin"/>
    <property type="match status" value="1"/>
</dbReference>
<reference evidence="6 7" key="1">
    <citation type="submission" date="2018-02" db="EMBL/GenBank/DDBJ databases">
        <title>Solimicrobium silvestre gen. nov., sp. nov., isolated from alpine forest soil.</title>
        <authorList>
            <person name="Margesin R."/>
            <person name="Albuquerque L."/>
            <person name="Zhang D.-C."/>
            <person name="Froufe H.J.C."/>
            <person name="Severino R."/>
            <person name="Roxo I."/>
            <person name="Egas C."/>
            <person name="Da Costa M.S."/>
        </authorList>
    </citation>
    <scope>NUCLEOTIDE SEQUENCE [LARGE SCALE GENOMIC DNA]</scope>
    <source>
        <strain evidence="6 7">S20-91</strain>
    </source>
</reference>
<evidence type="ECO:0000256" key="3">
    <source>
        <dbReference type="ARBA" id="ARBA00023157"/>
    </source>
</evidence>
<organism evidence="6 7">
    <name type="scientific">Solimicrobium silvestre</name>
    <dbReference type="NCBI Taxonomy" id="2099400"/>
    <lineage>
        <taxon>Bacteria</taxon>
        <taxon>Pseudomonadati</taxon>
        <taxon>Pseudomonadota</taxon>
        <taxon>Betaproteobacteria</taxon>
        <taxon>Burkholderiales</taxon>
        <taxon>Oxalobacteraceae</taxon>
        <taxon>Solimicrobium</taxon>
    </lineage>
</organism>